<gene>
    <name evidence="1" type="ORF">SGRAN_1833</name>
</gene>
<protein>
    <submittedName>
        <fullName evidence="1">Uncharacterized protein</fullName>
    </submittedName>
</protein>
<organism evidence="1 2">
    <name type="scientific">Sphingopyxis granuli</name>
    <dbReference type="NCBI Taxonomy" id="267128"/>
    <lineage>
        <taxon>Bacteria</taxon>
        <taxon>Pseudomonadati</taxon>
        <taxon>Pseudomonadota</taxon>
        <taxon>Alphaproteobacteria</taxon>
        <taxon>Sphingomonadales</taxon>
        <taxon>Sphingomonadaceae</taxon>
        <taxon>Sphingopyxis</taxon>
    </lineage>
</organism>
<proteinExistence type="predicted"/>
<evidence type="ECO:0000313" key="2">
    <source>
        <dbReference type="Proteomes" id="UP000058599"/>
    </source>
</evidence>
<dbReference type="KEGG" id="sgi:SGRAN_1833"/>
<sequence>MRKEQAILTQLEGIPESYPAVEGVTGSALAVAWQRIEYHIAFRYTPRSVEWRVLSTGCEFVPPLAPVTSLTIQVGDDAPYAPETGPLGGYILPCGLVTITGSVGAGPAPAVVLEAVRRYAKYIEAGSRLPVGVNRFSSGSADVSIRGDQISPSMAMANSGAGDLLRPYRRV</sequence>
<dbReference type="RefSeq" id="WP_148650846.1">
    <property type="nucleotide sequence ID" value="NZ_CP012199.1"/>
</dbReference>
<dbReference type="AlphaFoldDB" id="A0AA86GL41"/>
<keyword evidence="2" id="KW-1185">Reference proteome</keyword>
<dbReference type="EMBL" id="CP012199">
    <property type="protein sequence ID" value="AMG74210.1"/>
    <property type="molecule type" value="Genomic_DNA"/>
</dbReference>
<dbReference type="Proteomes" id="UP000058599">
    <property type="component" value="Chromosome"/>
</dbReference>
<name>A0AA86GL41_9SPHN</name>
<evidence type="ECO:0000313" key="1">
    <source>
        <dbReference type="EMBL" id="AMG74210.1"/>
    </source>
</evidence>
<reference evidence="1 2" key="1">
    <citation type="journal article" date="2016" name="BMC Genomics">
        <title>Genomic analysis of the nitrate-respiring Sphingopyxis granuli (formerly Sphingomonas macrogoltabida) strain TFA.</title>
        <authorList>
            <person name="Garcia-Romero I."/>
            <person name="Perez-Pulido A.J."/>
            <person name="Gonzalez-Flores Y.E."/>
            <person name="Reyes-Ramirez F."/>
            <person name="Santero E."/>
            <person name="Floriano B."/>
        </authorList>
    </citation>
    <scope>NUCLEOTIDE SEQUENCE [LARGE SCALE GENOMIC DNA]</scope>
    <source>
        <strain evidence="1 2">TFA</strain>
    </source>
</reference>
<accession>A0AA86GL41</accession>